<name>A0A1I9SA92_9CAUD</name>
<gene>
    <name evidence="1" type="ORF">SEA_WEASELS2_109</name>
</gene>
<dbReference type="EMBL" id="KX774321">
    <property type="protein sequence ID" value="AOZ63698.1"/>
    <property type="molecule type" value="Genomic_DNA"/>
</dbReference>
<reference evidence="2" key="1">
    <citation type="submission" date="2016-08" db="EMBL/GenBank/DDBJ databases">
        <authorList>
            <person name="Seilhamer J.J."/>
        </authorList>
    </citation>
    <scope>NUCLEOTIDE SEQUENCE [LARGE SCALE GENOMIC DNA]</scope>
</reference>
<accession>A0A1I9SA92</accession>
<proteinExistence type="predicted"/>
<dbReference type="InterPro" id="IPR012337">
    <property type="entry name" value="RNaseH-like_sf"/>
</dbReference>
<protein>
    <submittedName>
        <fullName evidence="1">RuvC-like resolvase</fullName>
    </submittedName>
</protein>
<evidence type="ECO:0000313" key="1">
    <source>
        <dbReference type="EMBL" id="AOZ63698.1"/>
    </source>
</evidence>
<keyword evidence="2" id="KW-1185">Reference proteome</keyword>
<dbReference type="GO" id="GO:0003676">
    <property type="term" value="F:nucleic acid binding"/>
    <property type="evidence" value="ECO:0007669"/>
    <property type="project" value="InterPro"/>
</dbReference>
<organism evidence="1 2">
    <name type="scientific">Rhodococcus phage Weasels2</name>
    <dbReference type="NCBI Taxonomy" id="1897437"/>
    <lineage>
        <taxon>Viruses</taxon>
        <taxon>Duplodnaviria</taxon>
        <taxon>Heunggongvirae</taxon>
        <taxon>Uroviricota</taxon>
        <taxon>Caudoviricetes</taxon>
        <taxon>Weaselvirus</taxon>
        <taxon>Weaselvirus weasel</taxon>
    </lineage>
</organism>
<sequence length="183" mass="20746">MRILSIDCSTNSFAYGVIVDDVVESYGEIYFVGSTLNHRLKDARQKMEAFLPDFQAMDIDYIIFEEVVKVRSMKTYASMAKMFGVAISVLMEIGPQIILVEPLKWQEAIGVTSPRGRKRAEMVEGLPELKTKAQIDKYIREFRKQKIMDFVKETVGVETDSDNISDAIAIGLFARQILKDGSF</sequence>
<dbReference type="SUPFAM" id="SSF53098">
    <property type="entry name" value="Ribonuclease H-like"/>
    <property type="match status" value="1"/>
</dbReference>
<dbReference type="Gene3D" id="3.30.420.10">
    <property type="entry name" value="Ribonuclease H-like superfamily/Ribonuclease H"/>
    <property type="match status" value="1"/>
</dbReference>
<dbReference type="Proteomes" id="UP000224902">
    <property type="component" value="Segment"/>
</dbReference>
<dbReference type="OrthoDB" id="9942at10239"/>
<dbReference type="InterPro" id="IPR036397">
    <property type="entry name" value="RNaseH_sf"/>
</dbReference>
<evidence type="ECO:0000313" key="2">
    <source>
        <dbReference type="Proteomes" id="UP000224902"/>
    </source>
</evidence>